<dbReference type="Gene3D" id="2.60.40.2840">
    <property type="match status" value="1"/>
</dbReference>
<feature type="coiled-coil region" evidence="2">
    <location>
        <begin position="158"/>
        <end position="196"/>
    </location>
</feature>
<evidence type="ECO:0000313" key="5">
    <source>
        <dbReference type="Proteomes" id="UP000034805"/>
    </source>
</evidence>
<protein>
    <submittedName>
        <fullName evidence="4">Calcium-binding and coiled-coil domain-containing protein 2-like</fullName>
    </submittedName>
</protein>
<feature type="coiled-coil region" evidence="2">
    <location>
        <begin position="296"/>
        <end position="542"/>
    </location>
</feature>
<evidence type="ECO:0000259" key="3">
    <source>
        <dbReference type="Pfam" id="PF17751"/>
    </source>
</evidence>
<dbReference type="Pfam" id="PF17751">
    <property type="entry name" value="SKICH"/>
    <property type="match status" value="1"/>
</dbReference>
<keyword evidence="1 2" id="KW-0175">Coiled coil</keyword>
<dbReference type="Proteomes" id="UP000034805">
    <property type="component" value="Unassembled WGS sequence"/>
</dbReference>
<organism evidence="4 5">
    <name type="scientific">Scleropages formosus</name>
    <name type="common">Asian bonytongue</name>
    <name type="synonym">Osteoglossum formosum</name>
    <dbReference type="NCBI Taxonomy" id="113540"/>
    <lineage>
        <taxon>Eukaryota</taxon>
        <taxon>Metazoa</taxon>
        <taxon>Chordata</taxon>
        <taxon>Craniata</taxon>
        <taxon>Vertebrata</taxon>
        <taxon>Euteleostomi</taxon>
        <taxon>Actinopterygii</taxon>
        <taxon>Neopterygii</taxon>
        <taxon>Teleostei</taxon>
        <taxon>Osteoglossocephala</taxon>
        <taxon>Osteoglossomorpha</taxon>
        <taxon>Osteoglossiformes</taxon>
        <taxon>Osteoglossidae</taxon>
        <taxon>Scleropages</taxon>
    </lineage>
</organism>
<dbReference type="PANTHER" id="PTHR31915">
    <property type="entry name" value="SKICH DOMAIN-CONTAINING PROTEIN"/>
    <property type="match status" value="1"/>
</dbReference>
<gene>
    <name evidence="4" type="ORF">Z043_101470</name>
</gene>
<feature type="domain" description="SKICH" evidence="3">
    <location>
        <begin position="23"/>
        <end position="140"/>
    </location>
</feature>
<dbReference type="InterPro" id="IPR041611">
    <property type="entry name" value="SKICH"/>
</dbReference>
<dbReference type="STRING" id="113540.ENSSFOP00015049181"/>
<dbReference type="InterPro" id="IPR051002">
    <property type="entry name" value="UBA_autophagy_assoc_protein"/>
</dbReference>
<dbReference type="AlphaFoldDB" id="A0A0P7V9T8"/>
<proteinExistence type="predicted"/>
<sequence length="643" mass="74974">MNEMDEGPPTSTITEMCTTYSQVVFSQVPRSFPPNIPVRCHYTVTSTLQPHRRDWVGIFKVRHWAVFSVFCTLMVGWSTTKDYYTFVWANPTPDSADEEHLGPYVIFDAYYLPKEDGEFYQFCYVDSSGQVRGASTPFCFESPVECSPEYSFEKDLLVITTQEQVEQVEKEKLELQKEMEEQREATEILRAELDERLLEIRRLRVRRHVPHNFSFLLLSGLRPLVKCFADKRVLAICVLQEYNADLVNEMGTLKQQHTEKEMAQEQKVEQVDLTEIQTQTEMLLTQPEQLAHHLEVDSLYKEKEDLEETVSSLNERYEKTIMKVNHLKLEQEDLKTRAEAQEEEILQLNLRIRELEQEGLQWQEKQSRLQDQIQLLQVDLQSSQKENMKLCGELLELRAQGQQVQALQSENQVLRRSLSGQEQEKKAETHSRVLDKQLQEAKEQLQQERQRCEDMQRQVGRLQEELQQVQMQLTRTSRSLAEKEQMSSKLECQLLEARRAAEEQMCMAELQKAEKEELLKENEKLTEDIQRLREKLAQVHMVPPSTPASLQNPNSYFPSAATPGTQNSVASSLFFGNPFQTQDDSTDTREEKVCCYCKEAFPDLTAAELEQHEQNHKVCPFCACICDSMEQAEFEEHVYKHED</sequence>
<reference evidence="4 5" key="1">
    <citation type="submission" date="2015-08" db="EMBL/GenBank/DDBJ databases">
        <title>The genome of the Asian arowana (Scleropages formosus).</title>
        <authorList>
            <person name="Tan M.H."/>
            <person name="Gan H.M."/>
            <person name="Croft L.J."/>
            <person name="Austin C.M."/>
        </authorList>
    </citation>
    <scope>NUCLEOTIDE SEQUENCE [LARGE SCALE GENOMIC DNA]</scope>
    <source>
        <strain evidence="4">Aro1</strain>
    </source>
</reference>
<dbReference type="PANTHER" id="PTHR31915:SF10">
    <property type="entry name" value="CALCIUM-BINDING AND COILED-COIL DOMAIN 2"/>
    <property type="match status" value="1"/>
</dbReference>
<evidence type="ECO:0000256" key="1">
    <source>
        <dbReference type="ARBA" id="ARBA00023054"/>
    </source>
</evidence>
<dbReference type="Gene3D" id="1.20.5.1000">
    <property type="entry name" value="arf6 gtpase in complex with a specific effector, jip4"/>
    <property type="match status" value="1"/>
</dbReference>
<accession>A0A0P7V9T8</accession>
<evidence type="ECO:0000256" key="2">
    <source>
        <dbReference type="SAM" id="Coils"/>
    </source>
</evidence>
<dbReference type="EMBL" id="JARO02000319">
    <property type="protein sequence ID" value="KPP78984.1"/>
    <property type="molecule type" value="Genomic_DNA"/>
</dbReference>
<evidence type="ECO:0000313" key="4">
    <source>
        <dbReference type="EMBL" id="KPP78984.1"/>
    </source>
</evidence>
<comment type="caution">
    <text evidence="4">The sequence shown here is derived from an EMBL/GenBank/DDBJ whole genome shotgun (WGS) entry which is preliminary data.</text>
</comment>
<name>A0A0P7V9T8_SCLFO</name>